<dbReference type="GO" id="GO:0008017">
    <property type="term" value="F:microtubule binding"/>
    <property type="evidence" value="ECO:0007669"/>
    <property type="project" value="InterPro"/>
</dbReference>
<keyword evidence="3" id="KW-0505">Motor protein</keyword>
<keyword evidence="4" id="KW-0206">Cytoskeleton</keyword>
<keyword evidence="2" id="KW-0963">Cytoplasm</keyword>
<dbReference type="AlphaFoldDB" id="A0AAN8W8A3"/>
<keyword evidence="5" id="KW-0175">Coiled coil</keyword>
<protein>
    <submittedName>
        <fullName evidence="7">Kinesin motor domain</fullName>
    </submittedName>
</protein>
<organism evidence="7 8">
    <name type="scientific">Dillenia turbinata</name>
    <dbReference type="NCBI Taxonomy" id="194707"/>
    <lineage>
        <taxon>Eukaryota</taxon>
        <taxon>Viridiplantae</taxon>
        <taxon>Streptophyta</taxon>
        <taxon>Embryophyta</taxon>
        <taxon>Tracheophyta</taxon>
        <taxon>Spermatophyta</taxon>
        <taxon>Magnoliopsida</taxon>
        <taxon>eudicotyledons</taxon>
        <taxon>Gunneridae</taxon>
        <taxon>Pentapetalae</taxon>
        <taxon>Dilleniales</taxon>
        <taxon>Dilleniaceae</taxon>
        <taxon>Dillenia</taxon>
    </lineage>
</organism>
<feature type="coiled-coil region" evidence="5">
    <location>
        <begin position="234"/>
        <end position="279"/>
    </location>
</feature>
<dbReference type="SUPFAM" id="SSF52540">
    <property type="entry name" value="P-loop containing nucleoside triphosphate hydrolases"/>
    <property type="match status" value="2"/>
</dbReference>
<evidence type="ECO:0000256" key="3">
    <source>
        <dbReference type="ARBA" id="ARBA00023175"/>
    </source>
</evidence>
<accession>A0AAN8W8A3</accession>
<evidence type="ECO:0000313" key="8">
    <source>
        <dbReference type="Proteomes" id="UP001370490"/>
    </source>
</evidence>
<dbReference type="InterPro" id="IPR036961">
    <property type="entry name" value="Kinesin_motor_dom_sf"/>
</dbReference>
<dbReference type="GO" id="GO:0072686">
    <property type="term" value="C:mitotic spindle"/>
    <property type="evidence" value="ECO:0007669"/>
    <property type="project" value="TreeGrafter"/>
</dbReference>
<evidence type="ECO:0000256" key="2">
    <source>
        <dbReference type="ARBA" id="ARBA00022490"/>
    </source>
</evidence>
<evidence type="ECO:0000256" key="1">
    <source>
        <dbReference type="ARBA" id="ARBA00004245"/>
    </source>
</evidence>
<evidence type="ECO:0000313" key="7">
    <source>
        <dbReference type="EMBL" id="KAK6943731.1"/>
    </source>
</evidence>
<dbReference type="GO" id="GO:0005876">
    <property type="term" value="C:spindle microtubule"/>
    <property type="evidence" value="ECO:0007669"/>
    <property type="project" value="TreeGrafter"/>
</dbReference>
<dbReference type="SMART" id="SM00129">
    <property type="entry name" value="KISc"/>
    <property type="match status" value="1"/>
</dbReference>
<dbReference type="PANTHER" id="PTHR47970">
    <property type="entry name" value="KINESIN-LIKE PROTEIN KIF11"/>
    <property type="match status" value="1"/>
</dbReference>
<dbReference type="GO" id="GO:0090307">
    <property type="term" value="P:mitotic spindle assembly"/>
    <property type="evidence" value="ECO:0007669"/>
    <property type="project" value="TreeGrafter"/>
</dbReference>
<dbReference type="Gene3D" id="3.40.850.10">
    <property type="entry name" value="Kinesin motor domain"/>
    <property type="match status" value="1"/>
</dbReference>
<dbReference type="PANTHER" id="PTHR47970:SF12">
    <property type="entry name" value="KINESIN FAMILY MEMBER 11"/>
    <property type="match status" value="1"/>
</dbReference>
<dbReference type="GO" id="GO:0008574">
    <property type="term" value="F:plus-end-directed microtubule motor activity"/>
    <property type="evidence" value="ECO:0007669"/>
    <property type="project" value="TreeGrafter"/>
</dbReference>
<evidence type="ECO:0000259" key="6">
    <source>
        <dbReference type="SMART" id="SM00129"/>
    </source>
</evidence>
<keyword evidence="8" id="KW-1185">Reference proteome</keyword>
<name>A0AAN8W8A3_9MAGN</name>
<dbReference type="EMBL" id="JBAMMX010000003">
    <property type="protein sequence ID" value="KAK6943731.1"/>
    <property type="molecule type" value="Genomic_DNA"/>
</dbReference>
<dbReference type="Pfam" id="PF00225">
    <property type="entry name" value="Kinesin"/>
    <property type="match status" value="1"/>
</dbReference>
<comment type="subcellular location">
    <subcellularLocation>
        <location evidence="1">Cytoplasm</location>
        <location evidence="1">Cytoskeleton</location>
    </subcellularLocation>
</comment>
<proteinExistence type="predicted"/>
<sequence length="415" mass="46410">MSLIPISISHNAGSTEMNDKDGVNIQVVLRCRPLDGDEKSVWSNCPTEGIVYDQVVSPIVNDVLEGYNCSVFAYGQTGTRETGEINKSLLMLGCIINALVEHSAHVPYRLNKGIYMPQEHYLIEESEKESPRTRRNPANTTLKEKDSIISSLQKSEKALIECTLNLRAKLENATSDVLGMFAKIASNLRLCIASGTAAEGYCIFSETHIEQLRSRQGSYIRSLEDLAGEIDGNSQLTNENMSTEEQQLKQMEEDAQLFISTKEEATAFLQKHIEQLRNRQGSYIISLQYLAGEIDRNSQLTCENLCSEECAANEERKLLEKLAELLASSNAMKKKPVVTAVSEVQVNVASRTCKFHEEMSNMQNMTSSLENDWRTFMEGTEAFAPEETAAVQDGRNELEESLRNWNVPPMKKGNC</sequence>
<dbReference type="Proteomes" id="UP001370490">
    <property type="component" value="Unassembled WGS sequence"/>
</dbReference>
<gene>
    <name evidence="7" type="ORF">RJ641_024833</name>
</gene>
<reference evidence="7 8" key="1">
    <citation type="submission" date="2023-12" db="EMBL/GenBank/DDBJ databases">
        <title>A high-quality genome assembly for Dillenia turbinata (Dilleniales).</title>
        <authorList>
            <person name="Chanderbali A."/>
        </authorList>
    </citation>
    <scope>NUCLEOTIDE SEQUENCE [LARGE SCALE GENOMIC DNA]</scope>
    <source>
        <strain evidence="7">LSX21</strain>
        <tissue evidence="7">Leaf</tissue>
    </source>
</reference>
<comment type="caution">
    <text evidence="7">The sequence shown here is derived from an EMBL/GenBank/DDBJ whole genome shotgun (WGS) entry which is preliminary data.</text>
</comment>
<dbReference type="GO" id="GO:0051231">
    <property type="term" value="P:spindle elongation"/>
    <property type="evidence" value="ECO:0007669"/>
    <property type="project" value="TreeGrafter"/>
</dbReference>
<feature type="domain" description="Kinesin motor" evidence="6">
    <location>
        <begin position="22"/>
        <end position="168"/>
    </location>
</feature>
<evidence type="ECO:0000256" key="4">
    <source>
        <dbReference type="ARBA" id="ARBA00023212"/>
    </source>
</evidence>
<dbReference type="InterPro" id="IPR001752">
    <property type="entry name" value="Kinesin_motor_dom"/>
</dbReference>
<dbReference type="GO" id="GO:0007018">
    <property type="term" value="P:microtubule-based movement"/>
    <property type="evidence" value="ECO:0007669"/>
    <property type="project" value="InterPro"/>
</dbReference>
<dbReference type="InterPro" id="IPR047149">
    <property type="entry name" value="KIF11-like"/>
</dbReference>
<dbReference type="InterPro" id="IPR027417">
    <property type="entry name" value="P-loop_NTPase"/>
</dbReference>
<dbReference type="GO" id="GO:0005524">
    <property type="term" value="F:ATP binding"/>
    <property type="evidence" value="ECO:0007669"/>
    <property type="project" value="InterPro"/>
</dbReference>
<dbReference type="Gene3D" id="1.20.58.980">
    <property type="match status" value="1"/>
</dbReference>
<evidence type="ECO:0000256" key="5">
    <source>
        <dbReference type="SAM" id="Coils"/>
    </source>
</evidence>